<evidence type="ECO:0000313" key="4">
    <source>
        <dbReference type="Proteomes" id="UP001599542"/>
    </source>
</evidence>
<dbReference type="OrthoDB" id="4351070at2"/>
<evidence type="ECO:0000313" key="2">
    <source>
        <dbReference type="EMBL" id="MFE1351283.1"/>
    </source>
</evidence>
<gene>
    <name evidence="2" type="ORF">ACFW6T_04760</name>
    <name evidence="1" type="ORF">Kpho01_04150</name>
</gene>
<comment type="caution">
    <text evidence="1">The sequence shown here is derived from an EMBL/GenBank/DDBJ whole genome shotgun (WGS) entry which is preliminary data.</text>
</comment>
<dbReference type="EMBL" id="JBHYPX010000005">
    <property type="protein sequence ID" value="MFE1351283.1"/>
    <property type="molecule type" value="Genomic_DNA"/>
</dbReference>
<keyword evidence="4" id="KW-1185">Reference proteome</keyword>
<dbReference type="AlphaFoldDB" id="A0A9W6PB01"/>
<dbReference type="Proteomes" id="UP001599542">
    <property type="component" value="Unassembled WGS sequence"/>
</dbReference>
<protein>
    <submittedName>
        <fullName evidence="1">Uncharacterized protein</fullName>
    </submittedName>
</protein>
<evidence type="ECO:0000313" key="3">
    <source>
        <dbReference type="Proteomes" id="UP001165143"/>
    </source>
</evidence>
<accession>A0A9W6PB01</accession>
<dbReference type="Proteomes" id="UP001165143">
    <property type="component" value="Unassembled WGS sequence"/>
</dbReference>
<dbReference type="EMBL" id="BSRX01000002">
    <property type="protein sequence ID" value="GLW52404.1"/>
    <property type="molecule type" value="Genomic_DNA"/>
</dbReference>
<reference evidence="1" key="1">
    <citation type="submission" date="2023-02" db="EMBL/GenBank/DDBJ databases">
        <title>Kitasatospora phosalacinea NBRC 14362.</title>
        <authorList>
            <person name="Ichikawa N."/>
            <person name="Sato H."/>
            <person name="Tonouchi N."/>
        </authorList>
    </citation>
    <scope>NUCLEOTIDE SEQUENCE</scope>
    <source>
        <strain evidence="1">NBRC 14362</strain>
    </source>
</reference>
<sequence length="72" mass="8029">MTADQSPAGPQPGSLEHRYRPCRECPRCTTGTGRAPALERDCWDAFLTGTVAALAERRRRERRREEADGMPG</sequence>
<name>A0A9W6PB01_9ACTN</name>
<dbReference type="RefSeq" id="WP_033250761.1">
    <property type="nucleotide sequence ID" value="NZ_BSRX01000002.1"/>
</dbReference>
<reference evidence="2 4" key="2">
    <citation type="submission" date="2024-09" db="EMBL/GenBank/DDBJ databases">
        <title>The Natural Products Discovery Center: Release of the First 8490 Sequenced Strains for Exploring Actinobacteria Biosynthetic Diversity.</title>
        <authorList>
            <person name="Kalkreuter E."/>
            <person name="Kautsar S.A."/>
            <person name="Yang D."/>
            <person name="Bader C.D."/>
            <person name="Teijaro C.N."/>
            <person name="Fluegel L."/>
            <person name="Davis C.M."/>
            <person name="Simpson J.R."/>
            <person name="Lauterbach L."/>
            <person name="Steele A.D."/>
            <person name="Gui C."/>
            <person name="Meng S."/>
            <person name="Li G."/>
            <person name="Viehrig K."/>
            <person name="Ye F."/>
            <person name="Su P."/>
            <person name="Kiefer A.F."/>
            <person name="Nichols A."/>
            <person name="Cepeda A.J."/>
            <person name="Yan W."/>
            <person name="Fan B."/>
            <person name="Jiang Y."/>
            <person name="Adhikari A."/>
            <person name="Zheng C.-J."/>
            <person name="Schuster L."/>
            <person name="Cowan T.M."/>
            <person name="Smanski M.J."/>
            <person name="Chevrette M.G."/>
            <person name="De Carvalho L.P.S."/>
            <person name="Shen B."/>
        </authorList>
    </citation>
    <scope>NUCLEOTIDE SEQUENCE [LARGE SCALE GENOMIC DNA]</scope>
    <source>
        <strain evidence="2 4">NPDC058753</strain>
    </source>
</reference>
<evidence type="ECO:0000313" key="1">
    <source>
        <dbReference type="EMBL" id="GLW52404.1"/>
    </source>
</evidence>
<organism evidence="1 3">
    <name type="scientific">Kitasatospora phosalacinea</name>
    <dbReference type="NCBI Taxonomy" id="2065"/>
    <lineage>
        <taxon>Bacteria</taxon>
        <taxon>Bacillati</taxon>
        <taxon>Actinomycetota</taxon>
        <taxon>Actinomycetes</taxon>
        <taxon>Kitasatosporales</taxon>
        <taxon>Streptomycetaceae</taxon>
        <taxon>Kitasatospora</taxon>
    </lineage>
</organism>
<proteinExistence type="predicted"/>